<dbReference type="Proteomes" id="UP000886520">
    <property type="component" value="Chromosome 1"/>
</dbReference>
<organism evidence="1 2">
    <name type="scientific">Adiantum capillus-veneris</name>
    <name type="common">Maidenhair fern</name>
    <dbReference type="NCBI Taxonomy" id="13818"/>
    <lineage>
        <taxon>Eukaryota</taxon>
        <taxon>Viridiplantae</taxon>
        <taxon>Streptophyta</taxon>
        <taxon>Embryophyta</taxon>
        <taxon>Tracheophyta</taxon>
        <taxon>Polypodiopsida</taxon>
        <taxon>Polypodiidae</taxon>
        <taxon>Polypodiales</taxon>
        <taxon>Pteridineae</taxon>
        <taxon>Pteridaceae</taxon>
        <taxon>Vittarioideae</taxon>
        <taxon>Adiantum</taxon>
    </lineage>
</organism>
<accession>A0A9D4ZQS6</accession>
<gene>
    <name evidence="1" type="ORF">GOP47_0000507</name>
</gene>
<evidence type="ECO:0000313" key="1">
    <source>
        <dbReference type="EMBL" id="KAI5084338.1"/>
    </source>
</evidence>
<name>A0A9D4ZQS6_ADICA</name>
<sequence>MQIIQSSFLLLHASQSTFCKSPFYPSPTFQLAQDFVSLFSRAHFQLAKYNYAIFMSSQSMDALPFSSCRFAILTTLFPMEKLP</sequence>
<evidence type="ECO:0000313" key="2">
    <source>
        <dbReference type="Proteomes" id="UP000886520"/>
    </source>
</evidence>
<keyword evidence="2" id="KW-1185">Reference proteome</keyword>
<dbReference type="AlphaFoldDB" id="A0A9D4ZQS6"/>
<protein>
    <submittedName>
        <fullName evidence="1">Uncharacterized protein</fullName>
    </submittedName>
</protein>
<dbReference type="EMBL" id="JABFUD020000001">
    <property type="protein sequence ID" value="KAI5084338.1"/>
    <property type="molecule type" value="Genomic_DNA"/>
</dbReference>
<comment type="caution">
    <text evidence="1">The sequence shown here is derived from an EMBL/GenBank/DDBJ whole genome shotgun (WGS) entry which is preliminary data.</text>
</comment>
<reference evidence="1" key="1">
    <citation type="submission" date="2021-01" db="EMBL/GenBank/DDBJ databases">
        <title>Adiantum capillus-veneris genome.</title>
        <authorList>
            <person name="Fang Y."/>
            <person name="Liao Q."/>
        </authorList>
    </citation>
    <scope>NUCLEOTIDE SEQUENCE</scope>
    <source>
        <strain evidence="1">H3</strain>
        <tissue evidence="1">Leaf</tissue>
    </source>
</reference>
<proteinExistence type="predicted"/>